<feature type="transmembrane region" description="Helical" evidence="14">
    <location>
        <begin position="6"/>
        <end position="24"/>
    </location>
</feature>
<evidence type="ECO:0000256" key="11">
    <source>
        <dbReference type="ARBA" id="ARBA00035703"/>
    </source>
</evidence>
<dbReference type="AlphaFoldDB" id="Q7VQR8"/>
<sequence length="136" mass="16319">MIYIITIFISLLMGIIIGITGMYYKNRNLLNNQKNLYNELQHNKTKLNEYQKKLSTHFSYNIEILNKISKNYQDLYQNITKNANFFLPNTYTQHDTYYTHHINNTQNNHTEPLPIETPKDYSDNPEHNILKKDNYK</sequence>
<keyword evidence="6" id="KW-0133">Cell shape</keyword>
<evidence type="ECO:0000256" key="7">
    <source>
        <dbReference type="ARBA" id="ARBA00022989"/>
    </source>
</evidence>
<evidence type="ECO:0000313" key="15">
    <source>
        <dbReference type="EMBL" id="CAD83575.1"/>
    </source>
</evidence>
<dbReference type="KEGG" id="bfl:Bfl048"/>
<keyword evidence="7 14" id="KW-1133">Transmembrane helix</keyword>
<dbReference type="PANTHER" id="PTHR39579">
    <property type="entry name" value="INNER MEMBRANE PROTEIN YHCB"/>
    <property type="match status" value="1"/>
</dbReference>
<evidence type="ECO:0000256" key="1">
    <source>
        <dbReference type="ARBA" id="ARBA00004377"/>
    </source>
</evidence>
<evidence type="ECO:0000256" key="8">
    <source>
        <dbReference type="ARBA" id="ARBA00023136"/>
    </source>
</evidence>
<feature type="region of interest" description="Disordered" evidence="13">
    <location>
        <begin position="104"/>
        <end position="136"/>
    </location>
</feature>
<dbReference type="Proteomes" id="UP000002192">
    <property type="component" value="Chromosome"/>
</dbReference>
<dbReference type="GO" id="GO:0008360">
    <property type="term" value="P:regulation of cell shape"/>
    <property type="evidence" value="ECO:0007669"/>
    <property type="project" value="UniProtKB-KW"/>
</dbReference>
<dbReference type="eggNOG" id="COG3105">
    <property type="taxonomic scope" value="Bacteria"/>
</dbReference>
<gene>
    <name evidence="15" type="primary">yhcB</name>
    <name evidence="15" type="ordered locus">Bfl048</name>
</gene>
<comment type="subcellular location">
    <subcellularLocation>
        <location evidence="1">Cell inner membrane</location>
        <topology evidence="1">Single-pass membrane protein</topology>
    </subcellularLocation>
</comment>
<evidence type="ECO:0000313" key="16">
    <source>
        <dbReference type="Proteomes" id="UP000002192"/>
    </source>
</evidence>
<evidence type="ECO:0000256" key="2">
    <source>
        <dbReference type="ARBA" id="ARBA00022475"/>
    </source>
</evidence>
<dbReference type="PANTHER" id="PTHR39579:SF1">
    <property type="entry name" value="INNER MEMBRANE PROTEIN YHCB"/>
    <property type="match status" value="1"/>
</dbReference>
<keyword evidence="2" id="KW-1003">Cell membrane</keyword>
<evidence type="ECO:0000256" key="4">
    <source>
        <dbReference type="ARBA" id="ARBA00022618"/>
    </source>
</evidence>
<organism evidence="15 16">
    <name type="scientific">Blochmanniella floridana</name>
    <dbReference type="NCBI Taxonomy" id="203907"/>
    <lineage>
        <taxon>Bacteria</taxon>
        <taxon>Pseudomonadati</taxon>
        <taxon>Pseudomonadota</taxon>
        <taxon>Gammaproteobacteria</taxon>
        <taxon>Enterobacterales</taxon>
        <taxon>Enterobacteriaceae</taxon>
        <taxon>ant endosymbionts</taxon>
        <taxon>Candidatus Blochmanniella</taxon>
    </lineage>
</organism>
<dbReference type="GO" id="GO:0005886">
    <property type="term" value="C:plasma membrane"/>
    <property type="evidence" value="ECO:0007669"/>
    <property type="project" value="UniProtKB-SubCell"/>
</dbReference>
<keyword evidence="4" id="KW-0132">Cell division</keyword>
<dbReference type="HOGENOM" id="CLU_135606_1_0_6"/>
<evidence type="ECO:0000256" key="12">
    <source>
        <dbReference type="ARBA" id="ARBA00035727"/>
    </source>
</evidence>
<proteinExistence type="inferred from homology"/>
<keyword evidence="3" id="KW-0997">Cell inner membrane</keyword>
<dbReference type="EMBL" id="BX248583">
    <property type="protein sequence ID" value="CAD83575.1"/>
    <property type="molecule type" value="Genomic_DNA"/>
</dbReference>
<dbReference type="InterPro" id="IPR009386">
    <property type="entry name" value="ZapG-like"/>
</dbReference>
<keyword evidence="9" id="KW-0131">Cell cycle</keyword>
<evidence type="ECO:0000256" key="9">
    <source>
        <dbReference type="ARBA" id="ARBA00023306"/>
    </source>
</evidence>
<evidence type="ECO:0000256" key="14">
    <source>
        <dbReference type="SAM" id="Phobius"/>
    </source>
</evidence>
<evidence type="ECO:0000256" key="10">
    <source>
        <dbReference type="ARBA" id="ARBA00035657"/>
    </source>
</evidence>
<dbReference type="Pfam" id="PF06295">
    <property type="entry name" value="ZapG-like"/>
    <property type="match status" value="1"/>
</dbReference>
<dbReference type="GO" id="GO:0051301">
    <property type="term" value="P:cell division"/>
    <property type="evidence" value="ECO:0007669"/>
    <property type="project" value="UniProtKB-KW"/>
</dbReference>
<evidence type="ECO:0000256" key="13">
    <source>
        <dbReference type="SAM" id="MobiDB-lite"/>
    </source>
</evidence>
<reference evidence="15 16" key="1">
    <citation type="journal article" date="2003" name="Proc. Natl. Acad. Sci. U.S.A.">
        <title>The genome sequence of Blochmannia floridanus: comparative analysis of reduced genomes.</title>
        <authorList>
            <person name="Gil R."/>
            <person name="Silva F.J."/>
            <person name="Zientz E."/>
            <person name="Delmotte F."/>
            <person name="Gonzalez-Candelas F."/>
            <person name="Latorre A."/>
            <person name="Rausell C."/>
            <person name="Kramerbeek J."/>
            <person name="Gadau J."/>
            <person name="Hoelldobler B."/>
            <person name="van Ham R.C.H.J."/>
            <person name="Gross R."/>
            <person name="Moya A."/>
        </authorList>
    </citation>
    <scope>NUCLEOTIDE SEQUENCE [LARGE SCALE GENOMIC DNA]</scope>
</reference>
<evidence type="ECO:0000256" key="5">
    <source>
        <dbReference type="ARBA" id="ARBA00022692"/>
    </source>
</evidence>
<dbReference type="STRING" id="203907.Bfl048"/>
<evidence type="ECO:0000256" key="6">
    <source>
        <dbReference type="ARBA" id="ARBA00022960"/>
    </source>
</evidence>
<evidence type="ECO:0000256" key="3">
    <source>
        <dbReference type="ARBA" id="ARBA00022519"/>
    </source>
</evidence>
<keyword evidence="5 14" id="KW-0812">Transmembrane</keyword>
<name>Q7VQR8_BLOFL</name>
<keyword evidence="8 14" id="KW-0472">Membrane</keyword>
<accession>Q7VQR8</accession>
<protein>
    <recommendedName>
        <fullName evidence="11">Z-ring associated protein G</fullName>
    </recommendedName>
    <alternativeName>
        <fullName evidence="12">Cell division protein ZapG</fullName>
    </alternativeName>
</protein>
<comment type="similarity">
    <text evidence="10">Belongs to the ZapG family.</text>
</comment>
<dbReference type="OrthoDB" id="6567777at2"/>
<feature type="compositionally biased region" description="Basic and acidic residues" evidence="13">
    <location>
        <begin position="117"/>
        <end position="136"/>
    </location>
</feature>
<keyword evidence="16" id="KW-1185">Reference proteome</keyword>